<protein>
    <submittedName>
        <fullName evidence="1">Uncharacterized protein</fullName>
    </submittedName>
</protein>
<comment type="caution">
    <text evidence="1">The sequence shown here is derived from an EMBL/GenBank/DDBJ whole genome shotgun (WGS) entry which is preliminary data.</text>
</comment>
<reference evidence="1 2" key="1">
    <citation type="submission" date="2014-01" db="EMBL/GenBank/DDBJ databases">
        <title>Comparative genomics of Fusobacterium necrophorum wild isolates.</title>
        <authorList>
            <person name="Kittichotirat W."/>
            <person name="Bumgarner R.E."/>
            <person name="Lawrence P."/>
        </authorList>
    </citation>
    <scope>NUCLEOTIDE SEQUENCE [LARGE SCALE GENOMIC DNA]</scope>
    <source>
        <strain evidence="1 2">BL</strain>
    </source>
</reference>
<dbReference type="RefSeq" id="WP_035932867.1">
    <property type="nucleotide sequence ID" value="NZ_JAAC01000062.1"/>
</dbReference>
<gene>
    <name evidence="1" type="ORF">FUSO3_04555</name>
</gene>
<evidence type="ECO:0000313" key="1">
    <source>
        <dbReference type="EMBL" id="KDE63820.1"/>
    </source>
</evidence>
<dbReference type="AlphaFoldDB" id="A0AB73BX81"/>
<name>A0AB73BX81_9FUSO</name>
<organism evidence="1 2">
    <name type="scientific">Fusobacterium necrophorum BL</name>
    <dbReference type="NCBI Taxonomy" id="1441732"/>
    <lineage>
        <taxon>Bacteria</taxon>
        <taxon>Fusobacteriati</taxon>
        <taxon>Fusobacteriota</taxon>
        <taxon>Fusobacteriia</taxon>
        <taxon>Fusobacteriales</taxon>
        <taxon>Fusobacteriaceae</taxon>
        <taxon>Fusobacterium</taxon>
    </lineage>
</organism>
<sequence length="235" mass="27396">MQYPIQNYSLYDAFYKLELRTEKETYLKQGLLFRDNEFLGIIMPRFNEFLSEDLKLVTLSSYFLENDLEFNVSQDCGIITNDYLIYIPLEELKFNGPQIVHIKNALPRQSLSQLRYCMRSHFTGQFLGSYEYLEYKVYSYIFMEQPLLVEAYPLNFLNAIGNNTQQGVGNYYLTTLIESEKYEGSPCVMYSKNQLGTQQTIFGIVINGKRILNSKLPNTAIIISIQGIIDFINNF</sequence>
<proteinExistence type="predicted"/>
<dbReference type="EMBL" id="JAAC01000062">
    <property type="protein sequence ID" value="KDE63820.1"/>
    <property type="molecule type" value="Genomic_DNA"/>
</dbReference>
<dbReference type="Proteomes" id="UP000027473">
    <property type="component" value="Unassembled WGS sequence"/>
</dbReference>
<evidence type="ECO:0000313" key="2">
    <source>
        <dbReference type="Proteomes" id="UP000027473"/>
    </source>
</evidence>
<accession>A0AB73BX81</accession>